<dbReference type="Proteomes" id="UP000310685">
    <property type="component" value="Unassembled WGS sequence"/>
</dbReference>
<protein>
    <recommendedName>
        <fullName evidence="3">Rad60/SUMO-like domain-containing protein</fullName>
    </recommendedName>
</protein>
<dbReference type="CDD" id="cd17080">
    <property type="entry name" value="Ubl_SLD2_Esc2_like"/>
    <property type="match status" value="1"/>
</dbReference>
<dbReference type="EMBL" id="SPRX01000097">
    <property type="protein sequence ID" value="TIC61483.1"/>
    <property type="molecule type" value="Genomic_DNA"/>
</dbReference>
<feature type="compositionally biased region" description="Polar residues" evidence="2">
    <location>
        <begin position="18"/>
        <end position="46"/>
    </location>
</feature>
<keyword evidence="1" id="KW-0175">Coiled coil</keyword>
<accession>A0A4T0LIL2</accession>
<dbReference type="InterPro" id="IPR029071">
    <property type="entry name" value="Ubiquitin-like_domsf"/>
</dbReference>
<proteinExistence type="predicted"/>
<evidence type="ECO:0000313" key="4">
    <source>
        <dbReference type="EMBL" id="TIB73507.1"/>
    </source>
</evidence>
<dbReference type="Pfam" id="PF11976">
    <property type="entry name" value="Rad60-SLD"/>
    <property type="match status" value="1"/>
</dbReference>
<evidence type="ECO:0000256" key="2">
    <source>
        <dbReference type="SAM" id="MobiDB-lite"/>
    </source>
</evidence>
<dbReference type="SUPFAM" id="SSF54236">
    <property type="entry name" value="Ubiquitin-like"/>
    <property type="match status" value="1"/>
</dbReference>
<dbReference type="EMBL" id="SPRO01000090">
    <property type="protein sequence ID" value="TIC23448.1"/>
    <property type="molecule type" value="Genomic_DNA"/>
</dbReference>
<comment type="caution">
    <text evidence="4">The sequence shown here is derived from an EMBL/GenBank/DDBJ whole genome shotgun (WGS) entry which is preliminary data.</text>
</comment>
<feature type="compositionally biased region" description="Basic residues" evidence="2">
    <location>
        <begin position="68"/>
        <end position="77"/>
    </location>
</feature>
<sequence length="529" mass="60715">MPPKARPRARARQHDTSDSPQPTQIFERASTSKSVTPTHHISSGNTIDRDDDDDDFFMRNNGALWKKSFVRSTKRRKDSTDGDNINNSVITISSSTEESDSDNSIPNSSSPSRYTELDDGTIPDEPRRRNQKRARKIKQHPLPEWTNPKLQRKMKEIQETEENSNPRSLESSNRIHHANKQQNDKNDINYISDNDDDEERNSHIQLTPPPSTLAPRAPSQIYNELYEHEMPDEDFDVGATTDLNPALLAIRENLKSSQRQTAGVTNRGPENAHIKCKILQSVTDVEVQVGSSDHSKLTFPATQKTFKYRRSESFETMFKYLAKLLCTDLEGVVMTYEGHRVFTGATPESLNIYDEADMEAMTIETYQKIMQEKKRKQLDNVNKARLEEEEVRKNKLEQERLAREEEIERENQNNNADGSSDVEFVGVTQEHRREFTPPATSNIPNMSSPNRIRLTLRGANRNEEYKIQISKEKKCTVLLNSFLTYFKIDQGRNNSYKLDFDGEKLDLDTAIQDTDLEDEDLISVIKNAT</sequence>
<evidence type="ECO:0000259" key="3">
    <source>
        <dbReference type="Pfam" id="PF11976"/>
    </source>
</evidence>
<feature type="compositionally biased region" description="Basic residues" evidence="2">
    <location>
        <begin position="1"/>
        <end position="11"/>
    </location>
</feature>
<evidence type="ECO:0000313" key="5">
    <source>
        <dbReference type="EMBL" id="TIC23448.1"/>
    </source>
</evidence>
<dbReference type="AlphaFoldDB" id="A0A4T0LIL2"/>
<evidence type="ECO:0000313" key="6">
    <source>
        <dbReference type="EMBL" id="TIC61483.1"/>
    </source>
</evidence>
<feature type="domain" description="Rad60/SUMO-like" evidence="3">
    <location>
        <begin position="452"/>
        <end position="525"/>
    </location>
</feature>
<dbReference type="Gene3D" id="3.10.20.90">
    <property type="entry name" value="Phosphatidylinositol 3-kinase Catalytic Subunit, Chain A, domain 1"/>
    <property type="match status" value="2"/>
</dbReference>
<gene>
    <name evidence="6" type="ORF">E3Q01_04340</name>
    <name evidence="5" type="ORF">E3Q10_04310</name>
    <name evidence="4" type="ORF">E3Q22_04329</name>
</gene>
<evidence type="ECO:0000256" key="1">
    <source>
        <dbReference type="SAM" id="Coils"/>
    </source>
</evidence>
<feature type="compositionally biased region" description="Basic residues" evidence="2">
    <location>
        <begin position="129"/>
        <end position="139"/>
    </location>
</feature>
<dbReference type="InterPro" id="IPR022617">
    <property type="entry name" value="Rad60/SUMO-like_dom"/>
</dbReference>
<reference evidence="7 8" key="1">
    <citation type="submission" date="2019-03" db="EMBL/GenBank/DDBJ databases">
        <title>Sequencing 25 genomes of Wallemia mellicola.</title>
        <authorList>
            <person name="Gostincar C."/>
        </authorList>
    </citation>
    <scope>NUCLEOTIDE SEQUENCE [LARGE SCALE GENOMIC DNA]</scope>
    <source>
        <strain evidence="4 8">EXF-6152</strain>
        <strain evidence="6 9">EXF-757</strain>
        <strain evidence="5 7">EXF-8738</strain>
    </source>
</reference>
<feature type="region of interest" description="Disordered" evidence="2">
    <location>
        <begin position="68"/>
        <end position="151"/>
    </location>
</feature>
<feature type="compositionally biased region" description="Low complexity" evidence="2">
    <location>
        <begin position="84"/>
        <end position="112"/>
    </location>
</feature>
<name>A0A4T0LIL2_9BASI</name>
<evidence type="ECO:0000313" key="8">
    <source>
        <dbReference type="Proteomes" id="UP000310685"/>
    </source>
</evidence>
<feature type="coiled-coil region" evidence="1">
    <location>
        <begin position="386"/>
        <end position="415"/>
    </location>
</feature>
<organism evidence="4 8">
    <name type="scientific">Wallemia mellicola</name>
    <dbReference type="NCBI Taxonomy" id="1708541"/>
    <lineage>
        <taxon>Eukaryota</taxon>
        <taxon>Fungi</taxon>
        <taxon>Dikarya</taxon>
        <taxon>Basidiomycota</taxon>
        <taxon>Wallemiomycotina</taxon>
        <taxon>Wallemiomycetes</taxon>
        <taxon>Wallemiales</taxon>
        <taxon>Wallemiaceae</taxon>
        <taxon>Wallemia</taxon>
    </lineage>
</organism>
<evidence type="ECO:0000313" key="9">
    <source>
        <dbReference type="Proteomes" id="UP000310708"/>
    </source>
</evidence>
<dbReference type="EMBL" id="SPRC01000088">
    <property type="protein sequence ID" value="TIB73507.1"/>
    <property type="molecule type" value="Genomic_DNA"/>
</dbReference>
<feature type="region of interest" description="Disordered" evidence="2">
    <location>
        <begin position="178"/>
        <end position="216"/>
    </location>
</feature>
<evidence type="ECO:0000313" key="7">
    <source>
        <dbReference type="Proteomes" id="UP000305647"/>
    </source>
</evidence>
<dbReference type="Proteomes" id="UP000305647">
    <property type="component" value="Unassembled WGS sequence"/>
</dbReference>
<feature type="region of interest" description="Disordered" evidence="2">
    <location>
        <begin position="1"/>
        <end position="55"/>
    </location>
</feature>
<dbReference type="Proteomes" id="UP000310708">
    <property type="component" value="Unassembled WGS sequence"/>
</dbReference>